<dbReference type="STRING" id="681398.PJIAN_1323"/>
<protein>
    <submittedName>
        <fullName evidence="8">Glucosylceramidase</fullName>
    </submittedName>
</protein>
<sequence length="484" mass="54304">MKANLLGICSIAAMCLFPSFGFSASGVTKKISKSTVYTTAENTPLKITQTGTLQFNQAKQPLEKEIWIFIDPAQKFQSIVGIGGAITDAAAETFAKLPESAQKELLTAFYDPKNGLGYSIVRTNIGSCDFSSDSYSYVANNDEQLKTFSVSHDEKYKIPLLKKAIATAGGKLPLFVSPWSPPAWMKDNNDLLHGGKLLPKYRQLWANYLIKFIKTYEQKGMPVWGVSVQNEPMAVQTWESCIFTADEERDFIKNFIGPTLEKSGMKNIKLLAWDHNRDLLYHRASTIMADPQAAKYIWGFGYHWYETWSGSGMQFENLKRVKEAFPSKNLLFSEGCIEKYDASKTKEWWLGERYGKAMINDFNNGNSGWVDWNILLDQNGGPNHVGNFCYAPVHADTNTGKLTYTNIFYYQGHFSKFVKPGAKRIACSTTRDQLLATAFLNKDGKIVVIAMNPTDNPMDYNLFIEGVTAPVKCLPHSISTLIIE</sequence>
<feature type="signal peptide" evidence="5">
    <location>
        <begin position="1"/>
        <end position="24"/>
    </location>
</feature>
<gene>
    <name evidence="8" type="ORF">PJIAN_1323</name>
</gene>
<keyword evidence="2 5" id="KW-0732">Signal</keyword>
<keyword evidence="3 4" id="KW-0378">Hydrolase</keyword>
<dbReference type="InterPro" id="IPR017853">
    <property type="entry name" value="GH"/>
</dbReference>
<dbReference type="EMBL" id="BDCR01000001">
    <property type="protein sequence ID" value="GAT61740.1"/>
    <property type="molecule type" value="Genomic_DNA"/>
</dbReference>
<dbReference type="PANTHER" id="PTHR11069">
    <property type="entry name" value="GLUCOSYLCERAMIDASE"/>
    <property type="match status" value="1"/>
</dbReference>
<feature type="domain" description="Glycosyl hydrolase family 30 beta sandwich" evidence="7">
    <location>
        <begin position="421"/>
        <end position="481"/>
    </location>
</feature>
<dbReference type="InterPro" id="IPR013780">
    <property type="entry name" value="Glyco_hydro_b"/>
</dbReference>
<comment type="caution">
    <text evidence="8">The sequence shown here is derived from an EMBL/GenBank/DDBJ whole genome shotgun (WGS) entry which is preliminary data.</text>
</comment>
<reference evidence="9" key="2">
    <citation type="journal article" date="2017" name="Genome Announc.">
        <title>Draft genome sequence of Paludibacter jiangxiensis NM7(T), a propionate-producing fermentative bacterium.</title>
        <authorList>
            <person name="Qiu Y.-L."/>
            <person name="Tourlousse D.M."/>
            <person name="Matsuura N."/>
            <person name="Ohashi A."/>
            <person name="Sekiguchi Y."/>
        </authorList>
    </citation>
    <scope>NUCLEOTIDE SEQUENCE [LARGE SCALE GENOMIC DNA]</scope>
    <source>
        <strain evidence="9">NM7</strain>
    </source>
</reference>
<dbReference type="InterPro" id="IPR033452">
    <property type="entry name" value="GH30_C"/>
</dbReference>
<dbReference type="AlphaFoldDB" id="A0A170YEB0"/>
<evidence type="ECO:0000256" key="3">
    <source>
        <dbReference type="ARBA" id="ARBA00022801"/>
    </source>
</evidence>
<feature type="domain" description="Glycosyl hydrolase family 30 TIM-barrel" evidence="6">
    <location>
        <begin position="79"/>
        <end position="418"/>
    </location>
</feature>
<proteinExistence type="inferred from homology"/>
<keyword evidence="4" id="KW-0326">Glycosidase</keyword>
<dbReference type="Pfam" id="PF02055">
    <property type="entry name" value="Glyco_hydro_30"/>
    <property type="match status" value="1"/>
</dbReference>
<dbReference type="SUPFAM" id="SSF51445">
    <property type="entry name" value="(Trans)glycosidases"/>
    <property type="match status" value="1"/>
</dbReference>
<dbReference type="Pfam" id="PF17189">
    <property type="entry name" value="Glyco_hydro_30C"/>
    <property type="match status" value="1"/>
</dbReference>
<organism evidence="8 9">
    <name type="scientific">Paludibacter jiangxiensis</name>
    <dbReference type="NCBI Taxonomy" id="681398"/>
    <lineage>
        <taxon>Bacteria</taxon>
        <taxon>Pseudomonadati</taxon>
        <taxon>Bacteroidota</taxon>
        <taxon>Bacteroidia</taxon>
        <taxon>Bacteroidales</taxon>
        <taxon>Paludibacteraceae</taxon>
        <taxon>Paludibacter</taxon>
    </lineage>
</organism>
<dbReference type="GO" id="GO:0004348">
    <property type="term" value="F:glucosylceramidase activity"/>
    <property type="evidence" value="ECO:0007669"/>
    <property type="project" value="InterPro"/>
</dbReference>
<dbReference type="Gene3D" id="2.60.40.1180">
    <property type="entry name" value="Golgi alpha-mannosidase II"/>
    <property type="match status" value="1"/>
</dbReference>
<dbReference type="GO" id="GO:0016020">
    <property type="term" value="C:membrane"/>
    <property type="evidence" value="ECO:0007669"/>
    <property type="project" value="GOC"/>
</dbReference>
<dbReference type="GO" id="GO:0006680">
    <property type="term" value="P:glucosylceramide catabolic process"/>
    <property type="evidence" value="ECO:0007669"/>
    <property type="project" value="TreeGrafter"/>
</dbReference>
<feature type="chain" id="PRO_5007904829" evidence="5">
    <location>
        <begin position="25"/>
        <end position="484"/>
    </location>
</feature>
<evidence type="ECO:0000259" key="7">
    <source>
        <dbReference type="Pfam" id="PF17189"/>
    </source>
</evidence>
<keyword evidence="9" id="KW-1185">Reference proteome</keyword>
<evidence type="ECO:0000259" key="6">
    <source>
        <dbReference type="Pfam" id="PF02055"/>
    </source>
</evidence>
<evidence type="ECO:0000256" key="5">
    <source>
        <dbReference type="SAM" id="SignalP"/>
    </source>
</evidence>
<dbReference type="PRINTS" id="PR00843">
    <property type="entry name" value="GLHYDRLASE30"/>
</dbReference>
<dbReference type="OrthoDB" id="9806701at2"/>
<dbReference type="Gene3D" id="3.20.20.80">
    <property type="entry name" value="Glycosidases"/>
    <property type="match status" value="1"/>
</dbReference>
<evidence type="ECO:0000256" key="1">
    <source>
        <dbReference type="ARBA" id="ARBA00005382"/>
    </source>
</evidence>
<evidence type="ECO:0000313" key="9">
    <source>
        <dbReference type="Proteomes" id="UP000076586"/>
    </source>
</evidence>
<dbReference type="InterPro" id="IPR033453">
    <property type="entry name" value="Glyco_hydro_30_TIM-barrel"/>
</dbReference>
<comment type="similarity">
    <text evidence="1 4">Belongs to the glycosyl hydrolase 30 family.</text>
</comment>
<dbReference type="PANTHER" id="PTHR11069:SF23">
    <property type="entry name" value="LYSOSOMAL ACID GLUCOSYLCERAMIDASE"/>
    <property type="match status" value="1"/>
</dbReference>
<reference evidence="9" key="1">
    <citation type="submission" date="2016-04" db="EMBL/GenBank/DDBJ databases">
        <title>Draft genome sequence of Paludibacter jiangxiensis strain NM7.</title>
        <authorList>
            <person name="Qiu Y."/>
            <person name="Matsuura N."/>
            <person name="Ohashi A."/>
            <person name="Tourlousse M.D."/>
            <person name="Sekiguchi Y."/>
        </authorList>
    </citation>
    <scope>NUCLEOTIDE SEQUENCE [LARGE SCALE GENOMIC DNA]</scope>
    <source>
        <strain evidence="9">NM7</strain>
    </source>
</reference>
<evidence type="ECO:0000256" key="4">
    <source>
        <dbReference type="RuleBase" id="RU361188"/>
    </source>
</evidence>
<name>A0A170YEB0_9BACT</name>
<evidence type="ECO:0000256" key="2">
    <source>
        <dbReference type="ARBA" id="ARBA00022729"/>
    </source>
</evidence>
<dbReference type="RefSeq" id="WP_084252210.1">
    <property type="nucleotide sequence ID" value="NZ_BDCR01000001.1"/>
</dbReference>
<evidence type="ECO:0000313" key="8">
    <source>
        <dbReference type="EMBL" id="GAT61740.1"/>
    </source>
</evidence>
<dbReference type="InterPro" id="IPR001139">
    <property type="entry name" value="Glyco_hydro_30"/>
</dbReference>
<accession>A0A170YEB0</accession>
<dbReference type="Proteomes" id="UP000076586">
    <property type="component" value="Unassembled WGS sequence"/>
</dbReference>